<organism evidence="2 3">
    <name type="scientific">Nesterenkonia jeotgali</name>
    <dbReference type="NCBI Taxonomy" id="317018"/>
    <lineage>
        <taxon>Bacteria</taxon>
        <taxon>Bacillati</taxon>
        <taxon>Actinomycetota</taxon>
        <taxon>Actinomycetes</taxon>
        <taxon>Micrococcales</taxon>
        <taxon>Micrococcaceae</taxon>
        <taxon>Nesterenkonia</taxon>
    </lineage>
</organism>
<gene>
    <name evidence="2" type="ORF">HNR24_000363</name>
</gene>
<dbReference type="EMBL" id="JACJIH010000001">
    <property type="protein sequence ID" value="MBA8920430.1"/>
    <property type="molecule type" value="Genomic_DNA"/>
</dbReference>
<dbReference type="Pfam" id="PF05133">
    <property type="entry name" value="SPP1_portal"/>
    <property type="match status" value="1"/>
</dbReference>
<evidence type="ECO:0000256" key="1">
    <source>
        <dbReference type="SAM" id="MobiDB-lite"/>
    </source>
</evidence>
<evidence type="ECO:0000313" key="3">
    <source>
        <dbReference type="Proteomes" id="UP000546252"/>
    </source>
</evidence>
<protein>
    <recommendedName>
        <fullName evidence="4">Phage portal protein</fullName>
    </recommendedName>
</protein>
<name>A0A839FFE5_9MICC</name>
<evidence type="ECO:0000313" key="2">
    <source>
        <dbReference type="EMBL" id="MBA8920430.1"/>
    </source>
</evidence>
<dbReference type="InterPro" id="IPR021145">
    <property type="entry name" value="Portal_protein_SPP1_Gp6-like"/>
</dbReference>
<feature type="region of interest" description="Disordered" evidence="1">
    <location>
        <begin position="189"/>
        <end position="209"/>
    </location>
</feature>
<comment type="caution">
    <text evidence="2">The sequence shown here is derived from an EMBL/GenBank/DDBJ whole genome shotgun (WGS) entry which is preliminary data.</text>
</comment>
<proteinExistence type="predicted"/>
<evidence type="ECO:0008006" key="4">
    <source>
        <dbReference type="Google" id="ProtNLM"/>
    </source>
</evidence>
<reference evidence="2 3" key="1">
    <citation type="submission" date="2020-08" db="EMBL/GenBank/DDBJ databases">
        <title>Sequencing the genomes of 1000 actinobacteria strains.</title>
        <authorList>
            <person name="Klenk H.-P."/>
        </authorList>
    </citation>
    <scope>NUCLEOTIDE SEQUENCE [LARGE SCALE GENOMIC DNA]</scope>
    <source>
        <strain evidence="2 3">DSM 19081</strain>
    </source>
</reference>
<dbReference type="AlphaFoldDB" id="A0A839FFE5"/>
<dbReference type="Proteomes" id="UP000546252">
    <property type="component" value="Unassembled WGS sequence"/>
</dbReference>
<accession>A0A839FFE5</accession>
<dbReference type="RefSeq" id="WP_182494842.1">
    <property type="nucleotide sequence ID" value="NZ_BAAAKT010000002.1"/>
</dbReference>
<sequence length="468" mass="52228">MNLEQAQAKVATLSRELDDRRPTIQNRLGYLRGESGKLKYASQKFAEYNKTRYQGFSDNWCSPVATAPAERMGFLGLQTFDNPDSFDKDLQRTWNYVDGDAKSSEAWLVHAAAARAFALVHPAATPDEEPNLTFEHPESAIVESDPITGRDRYGLITWIDGTNDYATLYTPDLVARFWRDSDREKWERTSPQVALQDGWQPRDDEPQPNPLGEVPLVEMKNLSLLDDEPISDIDGVMALQDTMNLIWAYLLNGLDSASLPARVVTGADLPKTPVLNAEGQVIGTQDVPLDDLMKEKILWIPKDGAKIDEWSPGNLEVFWQVNERIVEHIAAQTRTPPHYLVAKMINASAEALNVAEAGLVSKVGERINRVTPAMKKVMRLLAKAKGADDKRLVSIQAGKLVWNSIQYRSESQLADAMGKLRSAGMPMRYIVERLVVDPAEVNRVMDLIEAERAADPLSLVTAANRDFS</sequence>